<keyword evidence="2" id="KW-1185">Reference proteome</keyword>
<proteinExistence type="predicted"/>
<reference evidence="1" key="1">
    <citation type="submission" date="2021-01" db="UniProtKB">
        <authorList>
            <consortium name="EnsemblMetazoa"/>
        </authorList>
    </citation>
    <scope>IDENTIFICATION</scope>
</reference>
<accession>A0A7M5V5G9</accession>
<dbReference type="EnsemblMetazoa" id="CLYHEMT006417.1">
    <property type="protein sequence ID" value="CLYHEMP006417.1"/>
    <property type="gene ID" value="CLYHEMG006417"/>
</dbReference>
<evidence type="ECO:0000313" key="2">
    <source>
        <dbReference type="Proteomes" id="UP000594262"/>
    </source>
</evidence>
<organism evidence="1 2">
    <name type="scientific">Clytia hemisphaerica</name>
    <dbReference type="NCBI Taxonomy" id="252671"/>
    <lineage>
        <taxon>Eukaryota</taxon>
        <taxon>Metazoa</taxon>
        <taxon>Cnidaria</taxon>
        <taxon>Hydrozoa</taxon>
        <taxon>Hydroidolina</taxon>
        <taxon>Leptothecata</taxon>
        <taxon>Obeliida</taxon>
        <taxon>Clytiidae</taxon>
        <taxon>Clytia</taxon>
    </lineage>
</organism>
<dbReference type="Proteomes" id="UP000594262">
    <property type="component" value="Unplaced"/>
</dbReference>
<sequence>MKNSDATTTQTYKRMLKKGCLRALFQKRTKTQNSTNSTGLSRGKMRERDLTSRLSQIKCNHDQTLMRSYSLDFTPTKRTEAGEKVYIMYVAFILKGKYILAVQRKTKKFNTSTFQAILWEANEVKEEVESLSNSRQELLTVSMNDDIVWSNQTFDLHFTEIHQVHVSDGHKLTIVGCTGKNSQIIQQFNFITKTNSDKGPIRMKSEFVLSLTSKKMSIKKKTSIPVLGTLDIPEDCHANVVTLTCESGVTSFVYQITSFTQTRWIVCLYNGNARKTTQQFHYYELTSNIVRGAISSACLLNNKSKLVLVTTAFQLLTLDIEKNGLSLRSIRLLSDQNLMFESDYQNIFLQKLNYKCLETDENKELVIACSTAGRLFFIPECINSFNTEIHSFDVASVLDIGDDQQFYVQQFTSCDYTKQCVLTCRSGRVYTFDILKKTVVQKTKICTETGDSSTPDDFTSALDTDFYYQLIDLNSFGDELYHLQDNRLHVHLMKSSQTSLEQIYRVKILDNLPIEEIMKSNVSTLVKRIVS</sequence>
<protein>
    <submittedName>
        <fullName evidence="1">Uncharacterized protein</fullName>
    </submittedName>
</protein>
<dbReference type="AlphaFoldDB" id="A0A7M5V5G9"/>
<evidence type="ECO:0000313" key="1">
    <source>
        <dbReference type="EnsemblMetazoa" id="CLYHEMP006417.1"/>
    </source>
</evidence>
<name>A0A7M5V5G9_9CNID</name>